<name>A0A931ML45_9SPHN</name>
<dbReference type="RefSeq" id="WP_197162360.1">
    <property type="nucleotide sequence ID" value="NZ_JADZGI010000001.1"/>
</dbReference>
<comment type="caution">
    <text evidence="1">The sequence shown here is derived from an EMBL/GenBank/DDBJ whole genome shotgun (WGS) entry which is preliminary data.</text>
</comment>
<keyword evidence="2" id="KW-1185">Reference proteome</keyword>
<dbReference type="AlphaFoldDB" id="A0A931ML45"/>
<dbReference type="EMBL" id="JADZGI010000001">
    <property type="protein sequence ID" value="MBH0112676.1"/>
    <property type="molecule type" value="Genomic_DNA"/>
</dbReference>
<evidence type="ECO:0000313" key="2">
    <source>
        <dbReference type="Proteomes" id="UP000617634"/>
    </source>
</evidence>
<protein>
    <submittedName>
        <fullName evidence="1">Uncharacterized protein</fullName>
    </submittedName>
</protein>
<reference evidence="1" key="1">
    <citation type="submission" date="2020-11" db="EMBL/GenBank/DDBJ databases">
        <title>Novosphingobium aureum sp. nov., a marine bacterium isolated from sediment of a salt flat.</title>
        <authorList>
            <person name="Yoo Y."/>
            <person name="Kim J.-J."/>
        </authorList>
    </citation>
    <scope>NUCLEOTIDE SEQUENCE</scope>
    <source>
        <strain evidence="1">YJ-S2-02</strain>
    </source>
</reference>
<proteinExistence type="predicted"/>
<evidence type="ECO:0000313" key="1">
    <source>
        <dbReference type="EMBL" id="MBH0112676.1"/>
    </source>
</evidence>
<accession>A0A931ML45</accession>
<dbReference type="Proteomes" id="UP000617634">
    <property type="component" value="Unassembled WGS sequence"/>
</dbReference>
<sequence length="61" mass="6926">MVRMQTFSMVYANARSGRRERRTFRATDLSDAFLQVRNAASESVVELWKGNTCISILGPDD</sequence>
<organism evidence="1 2">
    <name type="scientific">Novosphingobium aureum</name>
    <dbReference type="NCBI Taxonomy" id="2792964"/>
    <lineage>
        <taxon>Bacteria</taxon>
        <taxon>Pseudomonadati</taxon>
        <taxon>Pseudomonadota</taxon>
        <taxon>Alphaproteobacteria</taxon>
        <taxon>Sphingomonadales</taxon>
        <taxon>Sphingomonadaceae</taxon>
        <taxon>Novosphingobium</taxon>
    </lineage>
</organism>
<gene>
    <name evidence="1" type="ORF">I5E68_06890</name>
</gene>